<reference evidence="2 3" key="1">
    <citation type="submission" date="2016-02" db="EMBL/GenBank/DDBJ databases">
        <title>Comparative genomic and transcriptomic foundation for Pichia pastoris.</title>
        <authorList>
            <person name="Love K.R."/>
            <person name="Shah K.A."/>
            <person name="Whittaker C.A."/>
            <person name="Wu J."/>
            <person name="Bartlett M.C."/>
            <person name="Ma D."/>
            <person name="Leeson R.L."/>
            <person name="Priest M."/>
            <person name="Young S.K."/>
            <person name="Love J.C."/>
        </authorList>
    </citation>
    <scope>NUCLEOTIDE SEQUENCE [LARGE SCALE GENOMIC DNA]</scope>
    <source>
        <strain evidence="2 3">ATCC 28485</strain>
    </source>
</reference>
<keyword evidence="1" id="KW-0812">Transmembrane</keyword>
<sequence>MFWLNLEEDNYILLKGIEYTICVLIVVQGVYAAINHNQDHTVLSLLLTLMANAVYISVQVGYFQFVFCMVTVLYTVALIRTIMAVYQHFQHGRIKTISSLASDGGDDEEILRRAGYGTFADFGVGQFEETTLTPQSSIIEHGTTTRSNSNAQGQNNVASHIITPLNGVSIMRRGSSMLNSLSLRNNPILSTLLSLSPVVSREAVAAPIVKSFTDPVSNDDEFQQPLVEIAFALIVIAQLIDTFQVNQDLVYYSTNKSIFHAQVVQLTTGILGFFLQSIIYVTNRDDVSMIYDPNNYIHPIFFLIPVLNTIFILYQFYQYSDYNMFIEGPDNYIYRRDEMLNEVSYVSSPPY</sequence>
<dbReference type="AlphaFoldDB" id="A0A1B2JFN9"/>
<keyword evidence="3" id="KW-1185">Reference proteome</keyword>
<evidence type="ECO:0000256" key="1">
    <source>
        <dbReference type="SAM" id="Phobius"/>
    </source>
</evidence>
<evidence type="ECO:0000313" key="2">
    <source>
        <dbReference type="EMBL" id="ANZ76856.1"/>
    </source>
</evidence>
<evidence type="ECO:0000313" key="3">
    <source>
        <dbReference type="Proteomes" id="UP000094565"/>
    </source>
</evidence>
<organism evidence="2 3">
    <name type="scientific">Komagataella pastoris</name>
    <name type="common">Yeast</name>
    <name type="synonym">Pichia pastoris</name>
    <dbReference type="NCBI Taxonomy" id="4922"/>
    <lineage>
        <taxon>Eukaryota</taxon>
        <taxon>Fungi</taxon>
        <taxon>Dikarya</taxon>
        <taxon>Ascomycota</taxon>
        <taxon>Saccharomycotina</taxon>
        <taxon>Pichiomycetes</taxon>
        <taxon>Pichiales</taxon>
        <taxon>Pichiaceae</taxon>
        <taxon>Komagataella</taxon>
    </lineage>
</organism>
<dbReference type="OrthoDB" id="10298563at2759"/>
<protein>
    <submittedName>
        <fullName evidence="2">BA75_04215T0</fullName>
    </submittedName>
</protein>
<proteinExistence type="predicted"/>
<dbReference type="EMBL" id="CP014586">
    <property type="protein sequence ID" value="ANZ76856.1"/>
    <property type="molecule type" value="Genomic_DNA"/>
</dbReference>
<feature type="transmembrane region" description="Helical" evidence="1">
    <location>
        <begin position="296"/>
        <end position="317"/>
    </location>
</feature>
<keyword evidence="1" id="KW-0472">Membrane</keyword>
<dbReference type="Proteomes" id="UP000094565">
    <property type="component" value="Chromosome 3"/>
</dbReference>
<feature type="transmembrane region" description="Helical" evidence="1">
    <location>
        <begin position="64"/>
        <end position="86"/>
    </location>
</feature>
<accession>A0A1B2JFN9</accession>
<keyword evidence="1" id="KW-1133">Transmembrane helix</keyword>
<feature type="transmembrane region" description="Helical" evidence="1">
    <location>
        <begin position="12"/>
        <end position="34"/>
    </location>
</feature>
<gene>
    <name evidence="2" type="ORF">ATY40_BA7504215</name>
</gene>
<feature type="transmembrane region" description="Helical" evidence="1">
    <location>
        <begin position="263"/>
        <end position="281"/>
    </location>
</feature>
<name>A0A1B2JFN9_PICPA</name>